<evidence type="ECO:0000313" key="2">
    <source>
        <dbReference type="Proteomes" id="UP000240572"/>
    </source>
</evidence>
<evidence type="ECO:0000313" key="1">
    <source>
        <dbReference type="EMBL" id="PSK91036.1"/>
    </source>
</evidence>
<dbReference type="Gene3D" id="3.20.20.70">
    <property type="entry name" value="Aldolase class I"/>
    <property type="match status" value="1"/>
</dbReference>
<dbReference type="NCBIfam" id="TIGR04193">
    <property type="entry name" value="SPASM_w_grasp"/>
    <property type="match status" value="1"/>
</dbReference>
<gene>
    <name evidence="1" type="ORF">B0I18_10646</name>
</gene>
<dbReference type="InterPro" id="IPR058240">
    <property type="entry name" value="rSAM_sf"/>
</dbReference>
<name>A0A2P8D1I4_9BACT</name>
<dbReference type="Proteomes" id="UP000240572">
    <property type="component" value="Unassembled WGS sequence"/>
</dbReference>
<reference evidence="1 2" key="1">
    <citation type="submission" date="2018-03" db="EMBL/GenBank/DDBJ databases">
        <title>Genomic Encyclopedia of Type Strains, Phase III (KMG-III): the genomes of soil and plant-associated and newly described type strains.</title>
        <authorList>
            <person name="Whitman W."/>
        </authorList>
    </citation>
    <scope>NUCLEOTIDE SEQUENCE [LARGE SCALE GENOMIC DNA]</scope>
    <source>
        <strain evidence="1 2">CGMCC 1.12700</strain>
    </source>
</reference>
<sequence length="361" mass="41184">MDYFLLYSNCVLVKGAHRATLCDLQKGAVYFIPKPLADLFLEDQAVDLVQLREKTEGDMVLFLMEIIDSLVENQLGFYTNQQEWKRFPALNKEWLFPAHISHCILDTATGRLDYFTESFVEQLSKLCCNFVQLRFFGIPPIEHLENILRLITGSQIKSVEILMPWNTAYESGCTYGKWINDYKKISSLVCWGAPSTCVVKEGARAMGYLLYTSEQINAATHCGIIDQGMFSTNITTYTESLNFNSCLNRKISIDIQGDVKNCPSMKESYGNIGDTTLVEAIGKPGFKKYWNITKDQVSICKDCEFRHVCTDCRAYLEDPGDVYSKPLKCGYDPYICEWAEWSTHPLKQKGINFYGLEKPAF</sequence>
<dbReference type="EMBL" id="PYGD01000006">
    <property type="protein sequence ID" value="PSK91036.1"/>
    <property type="molecule type" value="Genomic_DNA"/>
</dbReference>
<keyword evidence="2" id="KW-1185">Reference proteome</keyword>
<dbReference type="InterPro" id="IPR013785">
    <property type="entry name" value="Aldolase_TIM"/>
</dbReference>
<comment type="caution">
    <text evidence="1">The sequence shown here is derived from an EMBL/GenBank/DDBJ whole genome shotgun (WGS) entry which is preliminary data.</text>
</comment>
<organism evidence="1 2">
    <name type="scientific">Taibaiella chishuiensis</name>
    <dbReference type="NCBI Taxonomy" id="1434707"/>
    <lineage>
        <taxon>Bacteria</taxon>
        <taxon>Pseudomonadati</taxon>
        <taxon>Bacteroidota</taxon>
        <taxon>Chitinophagia</taxon>
        <taxon>Chitinophagales</taxon>
        <taxon>Chitinophagaceae</taxon>
        <taxon>Taibaiella</taxon>
    </lineage>
</organism>
<proteinExistence type="predicted"/>
<protein>
    <submittedName>
        <fullName evidence="1">SPASM domain peptide maturase of grasp-with-spasm system</fullName>
    </submittedName>
</protein>
<dbReference type="InterPro" id="IPR026497">
    <property type="entry name" value="GRASP-with-SPASM"/>
</dbReference>
<accession>A0A2P8D1I4</accession>
<dbReference type="SUPFAM" id="SSF102114">
    <property type="entry name" value="Radical SAM enzymes"/>
    <property type="match status" value="1"/>
</dbReference>
<dbReference type="AlphaFoldDB" id="A0A2P8D1I4"/>